<keyword evidence="2" id="KW-1185">Reference proteome</keyword>
<dbReference type="Proteomes" id="UP001218218">
    <property type="component" value="Unassembled WGS sequence"/>
</dbReference>
<evidence type="ECO:0000313" key="2">
    <source>
        <dbReference type="Proteomes" id="UP001218218"/>
    </source>
</evidence>
<name>A0AAD7AVE4_9AGAR</name>
<comment type="caution">
    <text evidence="1">The sequence shown here is derived from an EMBL/GenBank/DDBJ whole genome shotgun (WGS) entry which is preliminary data.</text>
</comment>
<reference evidence="1" key="1">
    <citation type="submission" date="2023-03" db="EMBL/GenBank/DDBJ databases">
        <title>Massive genome expansion in bonnet fungi (Mycena s.s.) driven by repeated elements and novel gene families across ecological guilds.</title>
        <authorList>
            <consortium name="Lawrence Berkeley National Laboratory"/>
            <person name="Harder C.B."/>
            <person name="Miyauchi S."/>
            <person name="Viragh M."/>
            <person name="Kuo A."/>
            <person name="Thoen E."/>
            <person name="Andreopoulos B."/>
            <person name="Lu D."/>
            <person name="Skrede I."/>
            <person name="Drula E."/>
            <person name="Henrissat B."/>
            <person name="Morin E."/>
            <person name="Kohler A."/>
            <person name="Barry K."/>
            <person name="LaButti K."/>
            <person name="Morin E."/>
            <person name="Salamov A."/>
            <person name="Lipzen A."/>
            <person name="Mereny Z."/>
            <person name="Hegedus B."/>
            <person name="Baldrian P."/>
            <person name="Stursova M."/>
            <person name="Weitz H."/>
            <person name="Taylor A."/>
            <person name="Grigoriev I.V."/>
            <person name="Nagy L.G."/>
            <person name="Martin F."/>
            <person name="Kauserud H."/>
        </authorList>
    </citation>
    <scope>NUCLEOTIDE SEQUENCE</scope>
    <source>
        <strain evidence="1">CBHHK002</strain>
    </source>
</reference>
<accession>A0AAD7AVE4</accession>
<dbReference type="EMBL" id="JARIHO010000001">
    <property type="protein sequence ID" value="KAJ7368520.1"/>
    <property type="molecule type" value="Genomic_DNA"/>
</dbReference>
<sequence>MIKKVISSQLPTADLLHSCKLLPDTCCQMGCDAIEDAHHIFVHCRQYDEWRASAALLFTDKCSLWPLHYSAYYLGHIPNFNHLLPTCANLSKLAFTCLVYHFSADWHTTSIRLAGQIWGNWQKETAVTLDVRGRRR</sequence>
<organism evidence="1 2">
    <name type="scientific">Mycena albidolilacea</name>
    <dbReference type="NCBI Taxonomy" id="1033008"/>
    <lineage>
        <taxon>Eukaryota</taxon>
        <taxon>Fungi</taxon>
        <taxon>Dikarya</taxon>
        <taxon>Basidiomycota</taxon>
        <taxon>Agaricomycotina</taxon>
        <taxon>Agaricomycetes</taxon>
        <taxon>Agaricomycetidae</taxon>
        <taxon>Agaricales</taxon>
        <taxon>Marasmiineae</taxon>
        <taxon>Mycenaceae</taxon>
        <taxon>Mycena</taxon>
    </lineage>
</organism>
<evidence type="ECO:0000313" key="1">
    <source>
        <dbReference type="EMBL" id="KAJ7368520.1"/>
    </source>
</evidence>
<gene>
    <name evidence="1" type="ORF">DFH08DRAFT_678186</name>
</gene>
<dbReference type="AlphaFoldDB" id="A0AAD7AVE4"/>
<proteinExistence type="predicted"/>
<protein>
    <submittedName>
        <fullName evidence="1">Uncharacterized protein</fullName>
    </submittedName>
</protein>